<evidence type="ECO:0000313" key="2">
    <source>
        <dbReference type="EMBL" id="EFX78578.1"/>
    </source>
</evidence>
<dbReference type="InParanoid" id="E9GP45"/>
<dbReference type="KEGG" id="dpx:DAPPUDRAFT_105015"/>
<reference evidence="2 3" key="1">
    <citation type="journal article" date="2011" name="Science">
        <title>The ecoresponsive genome of Daphnia pulex.</title>
        <authorList>
            <person name="Colbourne J.K."/>
            <person name="Pfrender M.E."/>
            <person name="Gilbert D."/>
            <person name="Thomas W.K."/>
            <person name="Tucker A."/>
            <person name="Oakley T.H."/>
            <person name="Tokishita S."/>
            <person name="Aerts A."/>
            <person name="Arnold G.J."/>
            <person name="Basu M.K."/>
            <person name="Bauer D.J."/>
            <person name="Caceres C.E."/>
            <person name="Carmel L."/>
            <person name="Casola C."/>
            <person name="Choi J.H."/>
            <person name="Detter J.C."/>
            <person name="Dong Q."/>
            <person name="Dusheyko S."/>
            <person name="Eads B.D."/>
            <person name="Frohlich T."/>
            <person name="Geiler-Samerotte K.A."/>
            <person name="Gerlach D."/>
            <person name="Hatcher P."/>
            <person name="Jogdeo S."/>
            <person name="Krijgsveld J."/>
            <person name="Kriventseva E.V."/>
            <person name="Kultz D."/>
            <person name="Laforsch C."/>
            <person name="Lindquist E."/>
            <person name="Lopez J."/>
            <person name="Manak J.R."/>
            <person name="Muller J."/>
            <person name="Pangilinan J."/>
            <person name="Patwardhan R.P."/>
            <person name="Pitluck S."/>
            <person name="Pritham E.J."/>
            <person name="Rechtsteiner A."/>
            <person name="Rho M."/>
            <person name="Rogozin I.B."/>
            <person name="Sakarya O."/>
            <person name="Salamov A."/>
            <person name="Schaack S."/>
            <person name="Shapiro H."/>
            <person name="Shiga Y."/>
            <person name="Skalitzky C."/>
            <person name="Smith Z."/>
            <person name="Souvorov A."/>
            <person name="Sung W."/>
            <person name="Tang Z."/>
            <person name="Tsuchiya D."/>
            <person name="Tu H."/>
            <person name="Vos H."/>
            <person name="Wang M."/>
            <person name="Wolf Y.I."/>
            <person name="Yamagata H."/>
            <person name="Yamada T."/>
            <person name="Ye Y."/>
            <person name="Shaw J.R."/>
            <person name="Andrews J."/>
            <person name="Crease T.J."/>
            <person name="Tang H."/>
            <person name="Lucas S.M."/>
            <person name="Robertson H.M."/>
            <person name="Bork P."/>
            <person name="Koonin E.V."/>
            <person name="Zdobnov E.M."/>
            <person name="Grigoriev I.V."/>
            <person name="Lynch M."/>
            <person name="Boore J.L."/>
        </authorList>
    </citation>
    <scope>NUCLEOTIDE SEQUENCE [LARGE SCALE GENOMIC DNA]</scope>
</reference>
<dbReference type="HOGENOM" id="CLU_1994885_0_0_1"/>
<evidence type="ECO:0008006" key="4">
    <source>
        <dbReference type="Google" id="ProtNLM"/>
    </source>
</evidence>
<keyword evidence="1" id="KW-0175">Coiled coil</keyword>
<keyword evidence="3" id="KW-1185">Reference proteome</keyword>
<evidence type="ECO:0000256" key="1">
    <source>
        <dbReference type="SAM" id="Coils"/>
    </source>
</evidence>
<dbReference type="AlphaFoldDB" id="E9GP45"/>
<gene>
    <name evidence="2" type="ORF">DAPPUDRAFT_105015</name>
</gene>
<accession>E9GP45</accession>
<name>E9GP45_DAPPU</name>
<sequence>MAPKKKDIGKILEPAGNARIRAKVEDCIYHITACTARADRNEPNSPPSRSMDERETILIELKQALDELKEASKISAQELFNQIYDKHPPKRGTKSTEPFMRSRYKTALLHYHPDKQDLEEDGYPH</sequence>
<dbReference type="Proteomes" id="UP000000305">
    <property type="component" value="Unassembled WGS sequence"/>
</dbReference>
<dbReference type="EMBL" id="GL732556">
    <property type="protein sequence ID" value="EFX78578.1"/>
    <property type="molecule type" value="Genomic_DNA"/>
</dbReference>
<dbReference type="OrthoDB" id="3135773at2759"/>
<proteinExistence type="predicted"/>
<evidence type="ECO:0000313" key="3">
    <source>
        <dbReference type="Proteomes" id="UP000000305"/>
    </source>
</evidence>
<protein>
    <recommendedName>
        <fullName evidence="4">J domain-containing protein</fullName>
    </recommendedName>
</protein>
<organism evidence="2 3">
    <name type="scientific">Daphnia pulex</name>
    <name type="common">Water flea</name>
    <dbReference type="NCBI Taxonomy" id="6669"/>
    <lineage>
        <taxon>Eukaryota</taxon>
        <taxon>Metazoa</taxon>
        <taxon>Ecdysozoa</taxon>
        <taxon>Arthropoda</taxon>
        <taxon>Crustacea</taxon>
        <taxon>Branchiopoda</taxon>
        <taxon>Diplostraca</taxon>
        <taxon>Cladocera</taxon>
        <taxon>Anomopoda</taxon>
        <taxon>Daphniidae</taxon>
        <taxon>Daphnia</taxon>
    </lineage>
</organism>
<feature type="coiled-coil region" evidence="1">
    <location>
        <begin position="51"/>
        <end position="78"/>
    </location>
</feature>